<dbReference type="PANTHER" id="PTHR31973:SF195">
    <property type="entry name" value="MUDR FAMILY TRANSPOSASE"/>
    <property type="match status" value="1"/>
</dbReference>
<feature type="region of interest" description="Disordered" evidence="1">
    <location>
        <begin position="336"/>
        <end position="400"/>
    </location>
</feature>
<keyword evidence="4" id="KW-1185">Reference proteome</keyword>
<proteinExistence type="predicted"/>
<gene>
    <name evidence="3" type="ORF">MERR_LOCUS8592</name>
</gene>
<dbReference type="AlphaFoldDB" id="A0A6D2I3C5"/>
<dbReference type="OrthoDB" id="1041602at2759"/>
<evidence type="ECO:0000256" key="1">
    <source>
        <dbReference type="SAM" id="MobiDB-lite"/>
    </source>
</evidence>
<name>A0A6D2I3C5_9BRAS</name>
<accession>A0A6D2I3C5</accession>
<comment type="caution">
    <text evidence="3">The sequence shown here is derived from an EMBL/GenBank/DDBJ whole genome shotgun (WGS) entry which is preliminary data.</text>
</comment>
<dbReference type="Proteomes" id="UP000467841">
    <property type="component" value="Unassembled WGS sequence"/>
</dbReference>
<dbReference type="EMBL" id="CACVBM020000610">
    <property type="protein sequence ID" value="CAA7021357.1"/>
    <property type="molecule type" value="Genomic_DNA"/>
</dbReference>
<organism evidence="3 4">
    <name type="scientific">Microthlaspi erraticum</name>
    <dbReference type="NCBI Taxonomy" id="1685480"/>
    <lineage>
        <taxon>Eukaryota</taxon>
        <taxon>Viridiplantae</taxon>
        <taxon>Streptophyta</taxon>
        <taxon>Embryophyta</taxon>
        <taxon>Tracheophyta</taxon>
        <taxon>Spermatophyta</taxon>
        <taxon>Magnoliopsida</taxon>
        <taxon>eudicotyledons</taxon>
        <taxon>Gunneridae</taxon>
        <taxon>Pentapetalae</taxon>
        <taxon>rosids</taxon>
        <taxon>malvids</taxon>
        <taxon>Brassicales</taxon>
        <taxon>Brassicaceae</taxon>
        <taxon>Coluteocarpeae</taxon>
        <taxon>Microthlaspi</taxon>
    </lineage>
</organism>
<evidence type="ECO:0000313" key="4">
    <source>
        <dbReference type="Proteomes" id="UP000467841"/>
    </source>
</evidence>
<dbReference type="InterPro" id="IPR004332">
    <property type="entry name" value="Transposase_MuDR"/>
</dbReference>
<reference evidence="3" key="1">
    <citation type="submission" date="2020-01" db="EMBL/GenBank/DDBJ databases">
        <authorList>
            <person name="Mishra B."/>
        </authorList>
    </citation>
    <scope>NUCLEOTIDE SEQUENCE [LARGE SCALE GENOMIC DNA]</scope>
</reference>
<evidence type="ECO:0000313" key="3">
    <source>
        <dbReference type="EMBL" id="CAA7021357.1"/>
    </source>
</evidence>
<sequence length="400" mass="45166">MMVEIYSVCGEWKFNDNLPCAFLVDPDKGASFYQVDENVTYLELVAMVIEDFGIDASVKNEDIKLSFELPLKMKSVAGDDFPPIFMRNDRQVRYFINKIKEDDGLIRLCVTVSKSCNRAIPVENVGSSIQSKTTDGEENRNVLQILKGDESNAQQGLDRSVESDMSDSAAQNKEIQPLLLNAAPDLTPVLNGVTDDDIHVNKYFKNKQELMLKMRARALNGKFVFRTRWSDKSRVMLGCVDEKCSWKMRATRIDSSGGFLVKRYVREHTCDTTQGNANHRQATAKLIGTLFSRNYGEKKDGLKPRQIMEQVRKEHGIEIKYKMAWRIKEQAQNLMRGTPELGTETLSAPPVTRQSSERPPEKRRRSVGESGKVGSKPQKHRCSKCGGEGHNRSTCIVSVS</sequence>
<evidence type="ECO:0000259" key="2">
    <source>
        <dbReference type="Pfam" id="PF03108"/>
    </source>
</evidence>
<dbReference type="PANTHER" id="PTHR31973">
    <property type="entry name" value="POLYPROTEIN, PUTATIVE-RELATED"/>
    <property type="match status" value="1"/>
</dbReference>
<dbReference type="Pfam" id="PF03108">
    <property type="entry name" value="DBD_Tnp_Mut"/>
    <property type="match status" value="1"/>
</dbReference>
<protein>
    <recommendedName>
        <fullName evidence="2">Transposase MuDR plant domain-containing protein</fullName>
    </recommendedName>
</protein>
<feature type="domain" description="Transposase MuDR plant" evidence="2">
    <location>
        <begin position="199"/>
        <end position="257"/>
    </location>
</feature>